<comment type="caution">
    <text evidence="1">The sequence shown here is derived from an EMBL/GenBank/DDBJ whole genome shotgun (WGS) entry which is preliminary data.</text>
</comment>
<dbReference type="SUPFAM" id="SSF48208">
    <property type="entry name" value="Six-hairpin glycosidases"/>
    <property type="match status" value="1"/>
</dbReference>
<protein>
    <recommendedName>
        <fullName evidence="3">Glycosyl hydrolase 36 catalytic domain-containing protein</fullName>
    </recommendedName>
</protein>
<evidence type="ECO:0000313" key="1">
    <source>
        <dbReference type="EMBL" id="NJX14384.1"/>
    </source>
</evidence>
<dbReference type="Gene3D" id="1.50.10.10">
    <property type="match status" value="1"/>
</dbReference>
<dbReference type="Proteomes" id="UP000760545">
    <property type="component" value="Unassembled WGS sequence"/>
</dbReference>
<dbReference type="EMBL" id="JAAVJS010000003">
    <property type="protein sequence ID" value="NJX14384.1"/>
    <property type="molecule type" value="Genomic_DNA"/>
</dbReference>
<sequence>MNRFIIAITFLLFVTSCTKHKNETKIEKDPKLQLAETILADTRLDSVLLKAKKTLKPKDGRFQAGSNYAETWVRDFATFIEVALEVNPQEVIKERLLLFFDFQGEDGNIIDGYTELKNDGGYEYRYSKTAPNYKGHKNTVETDQEASLILALARYIKVTGDKDILQLNKNGKTILERCEMALNFLKENMYSEKFGLIKGATTIDWTDVQPETIWGVFTTEDTHWCVDVYDNAIYVLAINEYLKWIKEDQEKHKFWTNEKEFITKNVRKHLWDEKRQKFFPHKYIEDSPFSGFDEDEIYYLGGTVYGIQAGFLTEEEIESCYKKMLAIKDLSGAMTVAIINYPPYPYKSFANKDTKPYIYVNAADWTWWGGRTIETMIKTGHLELAYQEINPFLDRVIKNEGFYEWYSVIDHQPHGSNTFLGAAGALGKAINLMKAEALKIKKNNE</sequence>
<dbReference type="InterPro" id="IPR008928">
    <property type="entry name" value="6-hairpin_glycosidase_sf"/>
</dbReference>
<gene>
    <name evidence="1" type="ORF">HC176_02650</name>
</gene>
<name>A0ABX1DB88_9FLAO</name>
<dbReference type="RefSeq" id="WP_167916641.1">
    <property type="nucleotide sequence ID" value="NZ_JAAVJS010000003.1"/>
</dbReference>
<accession>A0ABX1DB88</accession>
<organism evidence="1 2">
    <name type="scientific">Tamlana crocina</name>
    <dbReference type="NCBI Taxonomy" id="393006"/>
    <lineage>
        <taxon>Bacteria</taxon>
        <taxon>Pseudomonadati</taxon>
        <taxon>Bacteroidota</taxon>
        <taxon>Flavobacteriia</taxon>
        <taxon>Flavobacteriales</taxon>
        <taxon>Flavobacteriaceae</taxon>
        <taxon>Tamlana</taxon>
    </lineage>
</organism>
<proteinExistence type="predicted"/>
<evidence type="ECO:0008006" key="3">
    <source>
        <dbReference type="Google" id="ProtNLM"/>
    </source>
</evidence>
<dbReference type="PROSITE" id="PS51257">
    <property type="entry name" value="PROKAR_LIPOPROTEIN"/>
    <property type="match status" value="1"/>
</dbReference>
<reference evidence="1 2" key="1">
    <citation type="submission" date="2020-03" db="EMBL/GenBank/DDBJ databases">
        <title>Tamlana sp. nov, isolated from XXX.</title>
        <authorList>
            <person name="Cao W.R."/>
        </authorList>
    </citation>
    <scope>NUCLEOTIDE SEQUENCE [LARGE SCALE GENOMIC DNA]</scope>
    <source>
        <strain evidence="1 2">HST1-43</strain>
    </source>
</reference>
<evidence type="ECO:0000313" key="2">
    <source>
        <dbReference type="Proteomes" id="UP000760545"/>
    </source>
</evidence>
<keyword evidence="2" id="KW-1185">Reference proteome</keyword>
<dbReference type="InterPro" id="IPR012341">
    <property type="entry name" value="6hp_glycosidase-like_sf"/>
</dbReference>